<protein>
    <submittedName>
        <fullName evidence="1">ABC transporter substrate-binding protein</fullName>
    </submittedName>
</protein>
<dbReference type="OrthoDB" id="547680at2"/>
<comment type="caution">
    <text evidence="1">The sequence shown here is derived from an EMBL/GenBank/DDBJ whole genome shotgun (WGS) entry which is preliminary data.</text>
</comment>
<reference evidence="1 2" key="1">
    <citation type="submission" date="2018-12" db="EMBL/GenBank/DDBJ databases">
        <authorList>
            <person name="Yang E."/>
        </authorList>
    </citation>
    <scope>NUCLEOTIDE SEQUENCE [LARGE SCALE GENOMIC DNA]</scope>
    <source>
        <strain evidence="1 2">SOD</strain>
    </source>
</reference>
<evidence type="ECO:0000313" key="2">
    <source>
        <dbReference type="Proteomes" id="UP000278085"/>
    </source>
</evidence>
<accession>A0A430HMI3</accession>
<dbReference type="Gene3D" id="3.40.190.10">
    <property type="entry name" value="Periplasmic binding protein-like II"/>
    <property type="match status" value="2"/>
</dbReference>
<sequence>MASLALACHAHAHAATLTYPLTSEGIDSRYDYDWAVLRAAMEKTVRAFGPFEQRQSPVAMSPSRVIQEMATPSGRINIFVRASSPELEKQFLPIRLPVDRGLLGYRLLLIRQADRARFAQVKTVADLRPLRAGVGQGWADIAIVQNAGISVVEGSNYAGLFAMLAAGRFDFFSRSADEALRELNERHAAYPQMEIEPTLLLHYPLPRYFFLRRDAQGELLAQRIEAGMEMMIRDGTLNALFQRYKGDIIATAAMKQRRVIKLANPRLTPETPLSRTELWFNPLSGK</sequence>
<organism evidence="1 2">
    <name type="scientific">Massilia atriviolacea</name>
    <dbReference type="NCBI Taxonomy" id="2495579"/>
    <lineage>
        <taxon>Bacteria</taxon>
        <taxon>Pseudomonadati</taxon>
        <taxon>Pseudomonadota</taxon>
        <taxon>Betaproteobacteria</taxon>
        <taxon>Burkholderiales</taxon>
        <taxon>Oxalobacteraceae</taxon>
        <taxon>Telluria group</taxon>
        <taxon>Massilia</taxon>
    </lineage>
</organism>
<gene>
    <name evidence="1" type="ORF">EJB06_13860</name>
</gene>
<dbReference type="AlphaFoldDB" id="A0A430HMI3"/>
<evidence type="ECO:0000313" key="1">
    <source>
        <dbReference type="EMBL" id="RSZ58776.1"/>
    </source>
</evidence>
<proteinExistence type="predicted"/>
<keyword evidence="2" id="KW-1185">Reference proteome</keyword>
<name>A0A430HMI3_9BURK</name>
<dbReference type="Proteomes" id="UP000278085">
    <property type="component" value="Unassembled WGS sequence"/>
</dbReference>
<dbReference type="SUPFAM" id="SSF53850">
    <property type="entry name" value="Periplasmic binding protein-like II"/>
    <property type="match status" value="1"/>
</dbReference>
<dbReference type="EMBL" id="RXLQ01000006">
    <property type="protein sequence ID" value="RSZ58776.1"/>
    <property type="molecule type" value="Genomic_DNA"/>
</dbReference>